<protein>
    <submittedName>
        <fullName evidence="2">Uncharacterized protein</fullName>
    </submittedName>
</protein>
<sequence length="182" mass="20606">MKDKSHPRPHPKDQRRNRGATIVVRRCETNSLQRRISRPWRATHLRKKWVPFTARRDDRFPQACSASTETPQAEVENKARLARVQDSVSLSLPRGSPSFLSGHQDIACGKKLGISLSFGELLLCIASFAKQEVGKAPEFLGARPYECVSVWLHCISKRQFKTKGDGEQLLTQWSLQEPNGQT</sequence>
<proteinExistence type="predicted"/>
<gene>
    <name evidence="2" type="ORF">PODLI_1B016952</name>
</gene>
<feature type="region of interest" description="Disordered" evidence="1">
    <location>
        <begin position="1"/>
        <end position="20"/>
    </location>
</feature>
<dbReference type="EMBL" id="OX395127">
    <property type="protein sequence ID" value="CAI5765791.1"/>
    <property type="molecule type" value="Genomic_DNA"/>
</dbReference>
<evidence type="ECO:0000256" key="1">
    <source>
        <dbReference type="SAM" id="MobiDB-lite"/>
    </source>
</evidence>
<evidence type="ECO:0000313" key="3">
    <source>
        <dbReference type="Proteomes" id="UP001178461"/>
    </source>
</evidence>
<dbReference type="AlphaFoldDB" id="A0AA35NVK2"/>
<evidence type="ECO:0000313" key="2">
    <source>
        <dbReference type="EMBL" id="CAI5765791.1"/>
    </source>
</evidence>
<organism evidence="2 3">
    <name type="scientific">Podarcis lilfordi</name>
    <name type="common">Lilford's wall lizard</name>
    <dbReference type="NCBI Taxonomy" id="74358"/>
    <lineage>
        <taxon>Eukaryota</taxon>
        <taxon>Metazoa</taxon>
        <taxon>Chordata</taxon>
        <taxon>Craniata</taxon>
        <taxon>Vertebrata</taxon>
        <taxon>Euteleostomi</taxon>
        <taxon>Lepidosauria</taxon>
        <taxon>Squamata</taxon>
        <taxon>Bifurcata</taxon>
        <taxon>Unidentata</taxon>
        <taxon>Episquamata</taxon>
        <taxon>Laterata</taxon>
        <taxon>Lacertibaenia</taxon>
        <taxon>Lacertidae</taxon>
        <taxon>Podarcis</taxon>
    </lineage>
</organism>
<feature type="compositionally biased region" description="Basic and acidic residues" evidence="1">
    <location>
        <begin position="1"/>
        <end position="16"/>
    </location>
</feature>
<dbReference type="Proteomes" id="UP001178461">
    <property type="component" value="Chromosome 2"/>
</dbReference>
<reference evidence="2" key="1">
    <citation type="submission" date="2022-12" db="EMBL/GenBank/DDBJ databases">
        <authorList>
            <person name="Alioto T."/>
            <person name="Alioto T."/>
            <person name="Gomez Garrido J."/>
        </authorList>
    </citation>
    <scope>NUCLEOTIDE SEQUENCE</scope>
</reference>
<accession>A0AA35NVK2</accession>
<name>A0AA35NVK2_9SAUR</name>
<keyword evidence="3" id="KW-1185">Reference proteome</keyword>